<feature type="region of interest" description="Disordered" evidence="1">
    <location>
        <begin position="80"/>
        <end position="144"/>
    </location>
</feature>
<sequence length="256" mass="26415">MWVQSHTLTRSRPTFLRILAWLAGCEGGEARTPAEATMKKTTWISALAFSMVMAAAAGCTEAPSAATTQAAVPAVAEPVQAPTTTQAPATGTAPSTTQAPAGPGAVAAQPPTCSTVAAETHAPAGPAAGAGRAEASTRRTTKDAAPVKVKRLVLTEDIEGREPTRAMTSFTGAEARKIYAFVEVENPSAASSEITVTFEPPDGSGARGHVTLDVGAAHRWRTWAFTRSAKVAGSWTAVVHGPRGEELARAPFEVTL</sequence>
<proteinExistence type="predicted"/>
<reference evidence="2 3" key="1">
    <citation type="submission" date="2013-05" db="EMBL/GenBank/DDBJ databases">
        <title>Genome assembly of Chondromyces apiculatus DSM 436.</title>
        <authorList>
            <person name="Sharma G."/>
            <person name="Khatri I."/>
            <person name="Kaur C."/>
            <person name="Mayilraj S."/>
            <person name="Subramanian S."/>
        </authorList>
    </citation>
    <scope>NUCLEOTIDE SEQUENCE [LARGE SCALE GENOMIC DNA]</scope>
    <source>
        <strain evidence="2 3">DSM 436</strain>
    </source>
</reference>
<protein>
    <recommendedName>
        <fullName evidence="4">DUF2914 domain-containing protein</fullName>
    </recommendedName>
</protein>
<comment type="caution">
    <text evidence="2">The sequence shown here is derived from an EMBL/GenBank/DDBJ whole genome shotgun (WGS) entry which is preliminary data.</text>
</comment>
<keyword evidence="3" id="KW-1185">Reference proteome</keyword>
<gene>
    <name evidence="2" type="ORF">CAP_4916</name>
</gene>
<evidence type="ECO:0008006" key="4">
    <source>
        <dbReference type="Google" id="ProtNLM"/>
    </source>
</evidence>
<evidence type="ECO:0000313" key="3">
    <source>
        <dbReference type="Proteomes" id="UP000019678"/>
    </source>
</evidence>
<evidence type="ECO:0000256" key="1">
    <source>
        <dbReference type="SAM" id="MobiDB-lite"/>
    </source>
</evidence>
<organism evidence="2 3">
    <name type="scientific">Chondromyces apiculatus DSM 436</name>
    <dbReference type="NCBI Taxonomy" id="1192034"/>
    <lineage>
        <taxon>Bacteria</taxon>
        <taxon>Pseudomonadati</taxon>
        <taxon>Myxococcota</taxon>
        <taxon>Polyangia</taxon>
        <taxon>Polyangiales</taxon>
        <taxon>Polyangiaceae</taxon>
        <taxon>Chondromyces</taxon>
    </lineage>
</organism>
<dbReference type="EMBL" id="ASRX01000039">
    <property type="protein sequence ID" value="EYF04042.1"/>
    <property type="molecule type" value="Genomic_DNA"/>
</dbReference>
<name>A0A017T4Z6_9BACT</name>
<feature type="compositionally biased region" description="Low complexity" evidence="1">
    <location>
        <begin position="80"/>
        <end position="134"/>
    </location>
</feature>
<evidence type="ECO:0000313" key="2">
    <source>
        <dbReference type="EMBL" id="EYF04042.1"/>
    </source>
</evidence>
<accession>A0A017T4Z6</accession>
<dbReference type="STRING" id="1192034.CAP_4916"/>
<dbReference type="AlphaFoldDB" id="A0A017T4Z6"/>
<dbReference type="Proteomes" id="UP000019678">
    <property type="component" value="Unassembled WGS sequence"/>
</dbReference>